<accession>Q6MY40</accession>
<reference evidence="2" key="1">
    <citation type="journal article" date="2004" name="Fungal Genet. Biol.">
        <title>Insight into the genome of Aspergillus fumigatus: analysis of a 922 kb region encompassing the nitrate assimilation gene cluster.</title>
        <authorList>
            <person name="Pain A."/>
            <person name="Woodward J."/>
            <person name="Quail M.A."/>
            <person name="Anderson M.J."/>
            <person name="Clark R."/>
            <person name="Collins M."/>
            <person name="Fosker N."/>
            <person name="Fraser A."/>
            <person name="Harris D."/>
            <person name="Larke N."/>
            <person name="Murphy L."/>
            <person name="Humphray S."/>
            <person name="O'Neil S."/>
            <person name="Pertea M."/>
            <person name="Price C."/>
            <person name="Rabbinowitsch E."/>
            <person name="Rajandream M-A."/>
            <person name="Salzberg S."/>
            <person name="Saunders D."/>
            <person name="Seegar K."/>
            <person name="Sharp S."/>
            <person name="Warren T."/>
            <person name="Denning D.W."/>
            <person name="Barrell B."/>
            <person name="Hall N."/>
        </authorList>
    </citation>
    <scope>NUCLEOTIDE SEQUENCE</scope>
</reference>
<feature type="coiled-coil region" evidence="1">
    <location>
        <begin position="8"/>
        <end position="46"/>
    </location>
</feature>
<protein>
    <submittedName>
        <fullName evidence="2">Uncharacterized protein</fullName>
    </submittedName>
</protein>
<dbReference type="AlphaFoldDB" id="Q6MY40"/>
<evidence type="ECO:0000313" key="2">
    <source>
        <dbReference type="EMBL" id="CAF32163.1"/>
    </source>
</evidence>
<name>Q6MY40_ASPFM</name>
<evidence type="ECO:0000256" key="1">
    <source>
        <dbReference type="SAM" id="Coils"/>
    </source>
</evidence>
<dbReference type="EMBL" id="BX649607">
    <property type="protein sequence ID" value="CAF32163.1"/>
    <property type="molecule type" value="Genomic_DNA"/>
</dbReference>
<gene>
    <name evidence="2" type="ORF">AfA10A1.105</name>
</gene>
<sequence>MTTPRNATREIAEEMAQLRNTMRQVASELRMNKALIQDAMARLEEMNNGHHVAPFCGLPTMHESDDAAEKLEKFLLTNPGHESLPSEDEDTDPDEVPPIYSREMKDPNLLEENWLDPVWIEGDGYSGKVPREIEEYLEFDCANLYSMIGSIKSIFWLFNHKELVKVVDDPACILEDEIIAIPRNINPMGFLMSYYSELEKMPLFIQQLYDCVRPHQSFHVAPAFHIPDAVTSEPSRLCIADIYRVSRPQAFPETVLCLKIKRQKNTDRMHVCPYIIDEFLHSNLSEWQHLTAHWLRIPLNGLKVPDNYKDADIIIGPLSVKQSEAKAKKHFPDQGEELQLVCTSSTLALGMLRGNQS</sequence>
<proteinExistence type="predicted"/>
<keyword evidence="1" id="KW-0175">Coiled coil</keyword>
<organism evidence="2">
    <name type="scientific">Aspergillus fumigatus</name>
    <name type="common">Neosartorya fumigata</name>
    <dbReference type="NCBI Taxonomy" id="746128"/>
    <lineage>
        <taxon>Eukaryota</taxon>
        <taxon>Fungi</taxon>
        <taxon>Dikarya</taxon>
        <taxon>Ascomycota</taxon>
        <taxon>Pezizomycotina</taxon>
        <taxon>Eurotiomycetes</taxon>
        <taxon>Eurotiomycetidae</taxon>
        <taxon>Eurotiales</taxon>
        <taxon>Aspergillaceae</taxon>
        <taxon>Aspergillus</taxon>
        <taxon>Aspergillus subgen. Fumigati</taxon>
    </lineage>
</organism>